<geneLocation type="plasmid" evidence="1">
    <name>unnamed</name>
</geneLocation>
<organism evidence="1">
    <name type="scientific">Borrelia coriaceae ATCC 43381</name>
    <dbReference type="NCBI Taxonomy" id="1408429"/>
    <lineage>
        <taxon>Bacteria</taxon>
        <taxon>Pseudomonadati</taxon>
        <taxon>Spirochaetota</taxon>
        <taxon>Spirochaetia</taxon>
        <taxon>Spirochaetales</taxon>
        <taxon>Borreliaceae</taxon>
        <taxon>Borrelia</taxon>
    </lineage>
</organism>
<dbReference type="AlphaFoldDB" id="W5SXC1"/>
<dbReference type="PROSITE" id="PS51257">
    <property type="entry name" value="PROKAR_LIPOPROTEIN"/>
    <property type="match status" value="1"/>
</dbReference>
<protein>
    <submittedName>
        <fullName evidence="1">Variable outer membrane protein</fullName>
    </submittedName>
</protein>
<sequence>MHVIMKINIKNIRIKSICAILFISLFLSCNNGIEELEKRNNFFSSLANLGNDFLTVFISFF</sequence>
<proteinExistence type="predicted"/>
<gene>
    <name evidence="1" type="ORF">BCO_0900142</name>
</gene>
<reference evidence="1" key="1">
    <citation type="submission" date="2013-04" db="EMBL/GenBank/DDBJ databases">
        <title>Comparative Genomics of Relapsing Fever Spirochetes.</title>
        <authorList>
            <person name="Schwan T.G."/>
            <person name="Raffel S.J."/>
            <person name="Porcella S.F."/>
            <person name="Martens C.A."/>
            <person name="Bruno D.P."/>
            <person name="Ricklefs S.M."/>
            <person name="Barbian K.B."/>
        </authorList>
    </citation>
    <scope>NUCLEOTIDE SEQUENCE</scope>
    <source>
        <strain evidence="1">Co53</strain>
        <plasmid evidence="1">unnamed</plasmid>
    </source>
</reference>
<dbReference type="HOGENOM" id="CLU_054711_6_1_12"/>
<evidence type="ECO:0000313" key="1">
    <source>
        <dbReference type="EMBL" id="AHH11824.1"/>
    </source>
</evidence>
<dbReference type="EMBL" id="CP005777">
    <property type="protein sequence ID" value="AHH11824.1"/>
    <property type="molecule type" value="Genomic_DNA"/>
</dbReference>
<accession>W5SXC1</accession>
<name>W5SXC1_9SPIR</name>
<keyword evidence="1" id="KW-0614">Plasmid</keyword>